<keyword evidence="3 6" id="KW-1133">Transmembrane helix</keyword>
<feature type="transmembrane region" description="Helical" evidence="6">
    <location>
        <begin position="43"/>
        <end position="62"/>
    </location>
</feature>
<feature type="compositionally biased region" description="Basic residues" evidence="5">
    <location>
        <begin position="363"/>
        <end position="374"/>
    </location>
</feature>
<comment type="subcellular location">
    <subcellularLocation>
        <location evidence="1">Membrane</location>
        <topology evidence="1">Multi-pass membrane protein</topology>
    </subcellularLocation>
</comment>
<feature type="transmembrane region" description="Helical" evidence="6">
    <location>
        <begin position="20"/>
        <end position="37"/>
    </location>
</feature>
<name>A0A561WQB8_ACTTI</name>
<dbReference type="RefSeq" id="WP_187645867.1">
    <property type="nucleotide sequence ID" value="NZ_VIWY01000001.1"/>
</dbReference>
<evidence type="ECO:0000259" key="7">
    <source>
        <dbReference type="Pfam" id="PF13515"/>
    </source>
</evidence>
<sequence>MISAARVRAGAAASRARAGFMLALQAGLAAGLAWFVAHDLIGRPVPFFAPVAAVITLGSSVGQRMRRTAELVFGVAVGIGLGDGLMVLIGSGPVQIGLMVLLAVLVATTVGGGAPLIVQSASSAVLVATLTSSTGQPWSRFLDALVGGGIGLAVMTVLLPINPLSVVRRAADPALRAFTAGLHEAALGLAEGDPDVIQAALARLRSAEGTFAAFRTAIDAARENVAFAPARWRARGALAQYVEGAPQLTYALRNVRVMIRRAQTALNDRERVPEVLPASVRHLGDAVDLLRQEWARGAEPVAARERALRAAAESGRAYQTGVGYSGGVVVAQIRTSVADLLRATGVEHAEAGRQVRAAVGWHGRPHGARRRTGRSRSVSPADPASGASAGPASGASAGPASGASPGPASGASSGPPPGPAPGPRSEPDAG</sequence>
<evidence type="ECO:0000313" key="9">
    <source>
        <dbReference type="Proteomes" id="UP000320239"/>
    </source>
</evidence>
<feature type="compositionally biased region" description="Low complexity" evidence="5">
    <location>
        <begin position="379"/>
        <end position="413"/>
    </location>
</feature>
<evidence type="ECO:0000256" key="1">
    <source>
        <dbReference type="ARBA" id="ARBA00004141"/>
    </source>
</evidence>
<keyword evidence="9" id="KW-1185">Reference proteome</keyword>
<evidence type="ECO:0000313" key="8">
    <source>
        <dbReference type="EMBL" id="TWG26052.1"/>
    </source>
</evidence>
<feature type="transmembrane region" description="Helical" evidence="6">
    <location>
        <begin position="96"/>
        <end position="129"/>
    </location>
</feature>
<comment type="caution">
    <text evidence="8">The sequence shown here is derived from an EMBL/GenBank/DDBJ whole genome shotgun (WGS) entry which is preliminary data.</text>
</comment>
<evidence type="ECO:0000256" key="2">
    <source>
        <dbReference type="ARBA" id="ARBA00022692"/>
    </source>
</evidence>
<evidence type="ECO:0000256" key="3">
    <source>
        <dbReference type="ARBA" id="ARBA00022989"/>
    </source>
</evidence>
<evidence type="ECO:0000256" key="4">
    <source>
        <dbReference type="ARBA" id="ARBA00023136"/>
    </source>
</evidence>
<dbReference type="EMBL" id="VIWY01000001">
    <property type="protein sequence ID" value="TWG26052.1"/>
    <property type="molecule type" value="Genomic_DNA"/>
</dbReference>
<keyword evidence="4 6" id="KW-0472">Membrane</keyword>
<evidence type="ECO:0000256" key="6">
    <source>
        <dbReference type="SAM" id="Phobius"/>
    </source>
</evidence>
<evidence type="ECO:0000256" key="5">
    <source>
        <dbReference type="SAM" id="MobiDB-lite"/>
    </source>
</evidence>
<protein>
    <submittedName>
        <fullName evidence="8">Uncharacterized membrane protein YgaE (UPF0421/DUF939 family)</fullName>
    </submittedName>
</protein>
<dbReference type="Pfam" id="PF13515">
    <property type="entry name" value="FUSC_2"/>
    <property type="match status" value="1"/>
</dbReference>
<accession>A0A561WQB8</accession>
<proteinExistence type="predicted"/>
<feature type="transmembrane region" description="Helical" evidence="6">
    <location>
        <begin position="141"/>
        <end position="161"/>
    </location>
</feature>
<organism evidence="8 9">
    <name type="scientific">Actinoplanes teichomyceticus</name>
    <dbReference type="NCBI Taxonomy" id="1867"/>
    <lineage>
        <taxon>Bacteria</taxon>
        <taxon>Bacillati</taxon>
        <taxon>Actinomycetota</taxon>
        <taxon>Actinomycetes</taxon>
        <taxon>Micromonosporales</taxon>
        <taxon>Micromonosporaceae</taxon>
        <taxon>Actinoplanes</taxon>
    </lineage>
</organism>
<feature type="region of interest" description="Disordered" evidence="5">
    <location>
        <begin position="357"/>
        <end position="430"/>
    </location>
</feature>
<reference evidence="8 9" key="1">
    <citation type="submission" date="2019-06" db="EMBL/GenBank/DDBJ databases">
        <title>Sequencing the genomes of 1000 actinobacteria strains.</title>
        <authorList>
            <person name="Klenk H.-P."/>
        </authorList>
    </citation>
    <scope>NUCLEOTIDE SEQUENCE [LARGE SCALE GENOMIC DNA]</scope>
    <source>
        <strain evidence="8 9">DSM 43866</strain>
    </source>
</reference>
<dbReference type="AlphaFoldDB" id="A0A561WQB8"/>
<keyword evidence="2 6" id="KW-0812">Transmembrane</keyword>
<feature type="compositionally biased region" description="Pro residues" evidence="5">
    <location>
        <begin position="414"/>
        <end position="424"/>
    </location>
</feature>
<dbReference type="GO" id="GO:0016020">
    <property type="term" value="C:membrane"/>
    <property type="evidence" value="ECO:0007669"/>
    <property type="project" value="UniProtKB-SubCell"/>
</dbReference>
<feature type="domain" description="Integral membrane bound transporter" evidence="7">
    <location>
        <begin position="32"/>
        <end position="154"/>
    </location>
</feature>
<dbReference type="InterPro" id="IPR049453">
    <property type="entry name" value="Memb_transporter_dom"/>
</dbReference>
<gene>
    <name evidence="8" type="ORF">FHX34_1011026</name>
</gene>
<dbReference type="Proteomes" id="UP000320239">
    <property type="component" value="Unassembled WGS sequence"/>
</dbReference>
<feature type="transmembrane region" description="Helical" evidence="6">
    <location>
        <begin position="71"/>
        <end position="90"/>
    </location>
</feature>